<dbReference type="EMBL" id="FMZA01000004">
    <property type="protein sequence ID" value="SDC17070.1"/>
    <property type="molecule type" value="Genomic_DNA"/>
</dbReference>
<dbReference type="Gene3D" id="3.40.50.10540">
    <property type="entry name" value="Crotonobetainyl-coa:carnitine coa-transferase, domain 1"/>
    <property type="match status" value="1"/>
</dbReference>
<dbReference type="Pfam" id="PF02515">
    <property type="entry name" value="CoA_transf_3"/>
    <property type="match status" value="1"/>
</dbReference>
<dbReference type="InterPro" id="IPR044855">
    <property type="entry name" value="CoA-Trfase_III_dom3_sf"/>
</dbReference>
<dbReference type="InterPro" id="IPR023606">
    <property type="entry name" value="CoA-Trfase_III_dom_1_sf"/>
</dbReference>
<dbReference type="InterPro" id="IPR003673">
    <property type="entry name" value="CoA-Trfase_fam_III"/>
</dbReference>
<dbReference type="InterPro" id="IPR050509">
    <property type="entry name" value="CoA-transferase_III"/>
</dbReference>
<organism evidence="2 3">
    <name type="scientific">Melghirimyces thermohalophilus</name>
    <dbReference type="NCBI Taxonomy" id="1236220"/>
    <lineage>
        <taxon>Bacteria</taxon>
        <taxon>Bacillati</taxon>
        <taxon>Bacillota</taxon>
        <taxon>Bacilli</taxon>
        <taxon>Bacillales</taxon>
        <taxon>Thermoactinomycetaceae</taxon>
        <taxon>Melghirimyces</taxon>
    </lineage>
</organism>
<dbReference type="OrthoDB" id="9797653at2"/>
<accession>A0A1G6JEB8</accession>
<dbReference type="RefSeq" id="WP_091566754.1">
    <property type="nucleotide sequence ID" value="NZ_FMZA01000004.1"/>
</dbReference>
<keyword evidence="3" id="KW-1185">Reference proteome</keyword>
<dbReference type="STRING" id="1236220.SAMN04488112_1044"/>
<keyword evidence="2" id="KW-0808">Transferase</keyword>
<protein>
    <submittedName>
        <fullName evidence="2">Crotonobetainyl-CoA:carnitine CoA-transferase CaiB</fullName>
    </submittedName>
</protein>
<proteinExistence type="predicted"/>
<sequence length="397" mass="43436">MHRQTLLSGMRVLDLSRYLPGPYATLRLADMGADVVKVEEPKAGDPLRHLPPTGEKNGFLFQMINRNKRSLALDYRRPEGQELLRRLVVEADVVVESFRPGVMASWGLDAATLTQINPSLIYCSVTGYGQEGKMAQMAGHDLNYNALTGVLDGVGRLGEPPGIPSVQIADLAGGLAASEQILAAWVHRLQTGEGTVLDISMVDVLYGWQAYALSLQQSGHPVSRGNHVLGGGVVGYNLYETADNQYMALGALEPKFWNRFADAVNRPEWKERGLTPIVADPDLYREVQALFRSRTREEWTRIGREADCCLTPVLSLSEAVDSRLAKDRRAVFSERKMPSTLLPNGGTLREEGPGPQVASAPRLGEHTEERLAEAGCSQEEIARLVREKVISGGVNPG</sequence>
<name>A0A1G6JEB8_9BACL</name>
<evidence type="ECO:0000313" key="2">
    <source>
        <dbReference type="EMBL" id="SDC17070.1"/>
    </source>
</evidence>
<dbReference type="PANTHER" id="PTHR48228">
    <property type="entry name" value="SUCCINYL-COA--D-CITRAMALATE COA-TRANSFERASE"/>
    <property type="match status" value="1"/>
</dbReference>
<evidence type="ECO:0000313" key="3">
    <source>
        <dbReference type="Proteomes" id="UP000199387"/>
    </source>
</evidence>
<dbReference type="SUPFAM" id="SSF89796">
    <property type="entry name" value="CoA-transferase family III (CaiB/BaiF)"/>
    <property type="match status" value="1"/>
</dbReference>
<dbReference type="GO" id="GO:0016740">
    <property type="term" value="F:transferase activity"/>
    <property type="evidence" value="ECO:0007669"/>
    <property type="project" value="UniProtKB-KW"/>
</dbReference>
<dbReference type="AlphaFoldDB" id="A0A1G6JEB8"/>
<dbReference type="PANTHER" id="PTHR48228:SF5">
    <property type="entry name" value="ALPHA-METHYLACYL-COA RACEMASE"/>
    <property type="match status" value="1"/>
</dbReference>
<gene>
    <name evidence="2" type="ORF">SAMN04488112_1044</name>
</gene>
<evidence type="ECO:0000256" key="1">
    <source>
        <dbReference type="SAM" id="MobiDB-lite"/>
    </source>
</evidence>
<dbReference type="Proteomes" id="UP000199387">
    <property type="component" value="Unassembled WGS sequence"/>
</dbReference>
<dbReference type="Gene3D" id="3.30.1540.10">
    <property type="entry name" value="formyl-coa transferase, domain 3"/>
    <property type="match status" value="1"/>
</dbReference>
<feature type="region of interest" description="Disordered" evidence="1">
    <location>
        <begin position="340"/>
        <end position="365"/>
    </location>
</feature>
<reference evidence="2 3" key="1">
    <citation type="submission" date="2016-10" db="EMBL/GenBank/DDBJ databases">
        <authorList>
            <person name="de Groot N.N."/>
        </authorList>
    </citation>
    <scope>NUCLEOTIDE SEQUENCE [LARGE SCALE GENOMIC DNA]</scope>
    <source>
        <strain evidence="2 3">DSM 45514</strain>
    </source>
</reference>